<name>A0A022PUS2_ERYGU</name>
<dbReference type="AlphaFoldDB" id="A0A022PUS2"/>
<proteinExistence type="predicted"/>
<dbReference type="PANTHER" id="PTHR47818:SF2">
    <property type="entry name" value="F-BOX DOMAIN-CONTAINING PROTEIN"/>
    <property type="match status" value="1"/>
</dbReference>
<keyword evidence="2" id="KW-1185">Reference proteome</keyword>
<reference evidence="1 2" key="1">
    <citation type="journal article" date="2013" name="Proc. Natl. Acad. Sci. U.S.A.">
        <title>Fine-scale variation in meiotic recombination in Mimulus inferred from population shotgun sequencing.</title>
        <authorList>
            <person name="Hellsten U."/>
            <person name="Wright K.M."/>
            <person name="Jenkins J."/>
            <person name="Shu S."/>
            <person name="Yuan Y."/>
            <person name="Wessler S.R."/>
            <person name="Schmutz J."/>
            <person name="Willis J.H."/>
            <person name="Rokhsar D.S."/>
        </authorList>
    </citation>
    <scope>NUCLEOTIDE SEQUENCE [LARGE SCALE GENOMIC DNA]</scope>
    <source>
        <strain evidence="2">cv. DUN x IM62</strain>
    </source>
</reference>
<feature type="non-terminal residue" evidence="1">
    <location>
        <position position="1"/>
    </location>
</feature>
<gene>
    <name evidence="1" type="ORF">MIMGU_mgv1a0245891mg</name>
</gene>
<sequence length="99" mass="10552">NNQGGIEAARFISSLVTHAHKITAIDARYNLMPTESLSVISAGLRASKGTLEHLDLSGNSLCDQLVDEASVLAEFRIHGHCPLNISLSAAPNVPYDNDP</sequence>
<dbReference type="STRING" id="4155.A0A022PUS2"/>
<accession>A0A022PUS2</accession>
<organism evidence="1 2">
    <name type="scientific">Erythranthe guttata</name>
    <name type="common">Yellow monkey flower</name>
    <name type="synonym">Mimulus guttatus</name>
    <dbReference type="NCBI Taxonomy" id="4155"/>
    <lineage>
        <taxon>Eukaryota</taxon>
        <taxon>Viridiplantae</taxon>
        <taxon>Streptophyta</taxon>
        <taxon>Embryophyta</taxon>
        <taxon>Tracheophyta</taxon>
        <taxon>Spermatophyta</taxon>
        <taxon>Magnoliopsida</taxon>
        <taxon>eudicotyledons</taxon>
        <taxon>Gunneridae</taxon>
        <taxon>Pentapetalae</taxon>
        <taxon>asterids</taxon>
        <taxon>lamiids</taxon>
        <taxon>Lamiales</taxon>
        <taxon>Phrymaceae</taxon>
        <taxon>Erythranthe</taxon>
    </lineage>
</organism>
<protein>
    <submittedName>
        <fullName evidence="1">Uncharacterized protein</fullName>
    </submittedName>
</protein>
<dbReference type="EMBL" id="KI632344">
    <property type="protein sequence ID" value="EYU17965.1"/>
    <property type="molecule type" value="Genomic_DNA"/>
</dbReference>
<dbReference type="SUPFAM" id="SSF52047">
    <property type="entry name" value="RNI-like"/>
    <property type="match status" value="1"/>
</dbReference>
<dbReference type="Gene3D" id="3.80.10.10">
    <property type="entry name" value="Ribonuclease Inhibitor"/>
    <property type="match status" value="1"/>
</dbReference>
<evidence type="ECO:0000313" key="2">
    <source>
        <dbReference type="Proteomes" id="UP000030748"/>
    </source>
</evidence>
<dbReference type="PANTHER" id="PTHR47818">
    <property type="entry name" value="RNI-LIKE SUPERFAMILY PROTEIN"/>
    <property type="match status" value="1"/>
</dbReference>
<dbReference type="InterPro" id="IPR032675">
    <property type="entry name" value="LRR_dom_sf"/>
</dbReference>
<dbReference type="Proteomes" id="UP000030748">
    <property type="component" value="Unassembled WGS sequence"/>
</dbReference>
<evidence type="ECO:0000313" key="1">
    <source>
        <dbReference type="EMBL" id="EYU17965.1"/>
    </source>
</evidence>